<gene>
    <name evidence="15" type="ORF">IFR04_008602</name>
</gene>
<keyword evidence="5" id="KW-0539">Nucleus</keyword>
<keyword evidence="8" id="KW-0175">Coiled coil</keyword>
<dbReference type="InterPro" id="IPR032194">
    <property type="entry name" value="CNOT1_HEAT"/>
</dbReference>
<evidence type="ECO:0000259" key="12">
    <source>
        <dbReference type="Pfam" id="PF16415"/>
    </source>
</evidence>
<dbReference type="OrthoDB" id="1933107at2759"/>
<proteinExistence type="predicted"/>
<dbReference type="Pfam" id="PF04054">
    <property type="entry name" value="Not1"/>
    <property type="match status" value="1"/>
</dbReference>
<comment type="caution">
    <text evidence="15">The sequence shown here is derived from an EMBL/GenBank/DDBJ whole genome shotgun (WGS) entry which is preliminary data.</text>
</comment>
<dbReference type="Gene3D" id="1.25.40.800">
    <property type="match status" value="1"/>
</dbReference>
<feature type="domain" description="CCR4-NOT transcription complex subunit 1" evidence="11">
    <location>
        <begin position="1171"/>
        <end position="1309"/>
    </location>
</feature>
<feature type="domain" description="CCR4-Not complex component Not1 C-terminal" evidence="10">
    <location>
        <begin position="1785"/>
        <end position="2154"/>
    </location>
</feature>
<comment type="function">
    <text evidence="6">Acts as a component of the CCR4-NOT core complex, which in the nucleus seems to be a general transcription factor, and in the cytoplasm the major mRNA deadenylase involved in mRNA turnover. The NOT protein subcomplex negatively regulates the basal and activated transcription of many genes. Preferentially affects TC-type TATA element-dependent transcription. Could directly or indirectly inhibit component(s) of the general transcription machinery.</text>
</comment>
<keyword evidence="4" id="KW-0804">Transcription</keyword>
<evidence type="ECO:0000256" key="1">
    <source>
        <dbReference type="ARBA" id="ARBA00004123"/>
    </source>
</evidence>
<accession>A0A8H7WAJ2</accession>
<evidence type="ECO:0000256" key="6">
    <source>
        <dbReference type="ARBA" id="ARBA00059181"/>
    </source>
</evidence>
<evidence type="ECO:0000259" key="11">
    <source>
        <dbReference type="Pfam" id="PF12842"/>
    </source>
</evidence>
<feature type="region of interest" description="Disordered" evidence="9">
    <location>
        <begin position="1387"/>
        <end position="1407"/>
    </location>
</feature>
<evidence type="ECO:0000259" key="10">
    <source>
        <dbReference type="Pfam" id="PF04054"/>
    </source>
</evidence>
<evidence type="ECO:0000256" key="7">
    <source>
        <dbReference type="ARBA" id="ARBA00074459"/>
    </source>
</evidence>
<feature type="coiled-coil region" evidence="8">
    <location>
        <begin position="64"/>
        <end position="91"/>
    </location>
</feature>
<keyword evidence="16" id="KW-1185">Reference proteome</keyword>
<dbReference type="GO" id="GO:0005634">
    <property type="term" value="C:nucleus"/>
    <property type="evidence" value="ECO:0007669"/>
    <property type="project" value="UniProtKB-SubCell"/>
</dbReference>
<dbReference type="InterPro" id="IPR032193">
    <property type="entry name" value="CNOT1_TTP_bind"/>
</dbReference>
<dbReference type="PANTHER" id="PTHR13162:SF8">
    <property type="entry name" value="CCR4-NOT TRANSCRIPTION COMPLEX SUBUNIT 1"/>
    <property type="match status" value="1"/>
</dbReference>
<evidence type="ECO:0000256" key="4">
    <source>
        <dbReference type="ARBA" id="ARBA00023163"/>
    </source>
</evidence>
<feature type="region of interest" description="Disordered" evidence="9">
    <location>
        <begin position="1"/>
        <end position="45"/>
    </location>
</feature>
<comment type="subcellular location">
    <subcellularLocation>
        <location evidence="1">Nucleus</location>
    </subcellularLocation>
</comment>
<dbReference type="Proteomes" id="UP000664132">
    <property type="component" value="Unassembled WGS sequence"/>
</dbReference>
<dbReference type="Gene3D" id="1.25.40.790">
    <property type="match status" value="1"/>
</dbReference>
<dbReference type="Pfam" id="PF16418">
    <property type="entry name" value="CNOT1_HEAT"/>
    <property type="match status" value="1"/>
</dbReference>
<protein>
    <recommendedName>
        <fullName evidence="7">General negative regulator of transcription subunit 1</fullName>
    </recommendedName>
</protein>
<feature type="domain" description="CCR4-NOT transcription complex subunit 1 CAF1-binding" evidence="12">
    <location>
        <begin position="889"/>
        <end position="1108"/>
    </location>
</feature>
<dbReference type="InterPro" id="IPR038535">
    <property type="entry name" value="CNOT1_TTP_bind_sf"/>
</dbReference>
<dbReference type="Gene3D" id="1.25.40.180">
    <property type="match status" value="1"/>
</dbReference>
<dbReference type="GO" id="GO:0030015">
    <property type="term" value="C:CCR4-NOT core complex"/>
    <property type="evidence" value="ECO:0007669"/>
    <property type="project" value="InterPro"/>
</dbReference>
<dbReference type="GO" id="GO:0000932">
    <property type="term" value="C:P-body"/>
    <property type="evidence" value="ECO:0007669"/>
    <property type="project" value="TreeGrafter"/>
</dbReference>
<reference evidence="15" key="1">
    <citation type="submission" date="2021-02" db="EMBL/GenBank/DDBJ databases">
        <title>Genome sequence Cadophora malorum strain M34.</title>
        <authorList>
            <person name="Stefanovic E."/>
            <person name="Vu D."/>
            <person name="Scully C."/>
            <person name="Dijksterhuis J."/>
            <person name="Roader J."/>
            <person name="Houbraken J."/>
        </authorList>
    </citation>
    <scope>NUCLEOTIDE SEQUENCE</scope>
    <source>
        <strain evidence="15">M34</strain>
    </source>
</reference>
<dbReference type="PANTHER" id="PTHR13162">
    <property type="entry name" value="CCR4-NOT TRANSCRIPTION COMPLEX"/>
    <property type="match status" value="1"/>
</dbReference>
<dbReference type="InterPro" id="IPR024557">
    <property type="entry name" value="CNOT1_dom_4"/>
</dbReference>
<dbReference type="Gene3D" id="1.25.40.840">
    <property type="entry name" value="CCR4-NOT transcription complex subunit 1 TTP binding domain"/>
    <property type="match status" value="1"/>
</dbReference>
<evidence type="ECO:0000256" key="2">
    <source>
        <dbReference type="ARBA" id="ARBA00022491"/>
    </source>
</evidence>
<evidence type="ECO:0000259" key="13">
    <source>
        <dbReference type="Pfam" id="PF16417"/>
    </source>
</evidence>
<name>A0A8H7WAJ2_9HELO</name>
<evidence type="ECO:0000256" key="8">
    <source>
        <dbReference type="SAM" id="Coils"/>
    </source>
</evidence>
<feature type="compositionally biased region" description="Pro residues" evidence="9">
    <location>
        <begin position="1389"/>
        <end position="1404"/>
    </location>
</feature>
<dbReference type="GO" id="GO:0017148">
    <property type="term" value="P:negative regulation of translation"/>
    <property type="evidence" value="ECO:0007669"/>
    <property type="project" value="InterPro"/>
</dbReference>
<evidence type="ECO:0000256" key="5">
    <source>
        <dbReference type="ARBA" id="ARBA00023242"/>
    </source>
</evidence>
<dbReference type="FunFam" id="1.25.40.180:FF:000012">
    <property type="entry name" value="Ccr4-Not transcription complex subunit"/>
    <property type="match status" value="1"/>
</dbReference>
<dbReference type="InterPro" id="IPR040398">
    <property type="entry name" value="Not1"/>
</dbReference>
<dbReference type="Pfam" id="PF12842">
    <property type="entry name" value="DUF3819"/>
    <property type="match status" value="1"/>
</dbReference>
<sequence>MVNSRGGTFTPSQQTIITGVSHSPHGSHHSTFSAGASPSTNSPTGSNSLTKIVVAQVYLLLSTIKEDTKDRTKWEQQAEQLRKLIDEHGMEVFQKYFSRLVVGNAPTIFPGINRPVANPATYPVLHDEVHKISHNVDQARRIAESIETANEDIFRDFDLSTFMDHFKLDALEKTILALAFKTGSRSDLKTKADAIISANYPQFLSALVHPTPNHDDMSTDFLALIIDRFIQEQPPNFDESAQRDLIMALQFRYQNQSQEKDTVPTTILAALYLMYALNSGNPLTEFLQRVGSAFTADEDSCRGYLRNGNIGLNEELVAGGLIYTALSRSIPFSTTILVNSLRMEVSPNFNWQRVIGYFDQDQLRISKDQFLALYEAFRPLAVEGLIDIQSLWGGTWQNSETQLSFISAYASLYDDELDATTIPGLEPAFTLEDFEGADDDIRQRAARAIKHPLASVVALSSMFHVALHTTAASDTVEAKRLFQEVVVPNLDVFLVSAFGVPKPWPELATDTINNLFDRFLYKYDPNYDFVLEGLWRKDKQWVAQRLIEAHAKAPMELPTILDHALRHHWLDDLASIPNGFGLDLVAVASARGFLDLDRWAANNLARIPDLPHSLLTFLNIKAEHELVYQRQKNLCSVMLPVKTIAKLLQALEDAMPRVPSNDLILVQRACITAYPRLINYGEGFDDIIDANGAESNSLPKEANEKMEAHYKQMYSDEVQVRSIVEALERYKHSRDPADQDVFACMIHGLFDEYALYQTYPLEALATTAVLFGGIISQKLISELPLKIGLGMILEAVKDYSPSDSMYKFGLQALMQLFSRLREWPGFCKRLLEVPGLQNTEAWSKAEDVVRAEQDARVFSPVNGTNGGEMEPPPPPAFNALRVDPPAYQFPEPDEDVTGKIQFVLNNISMENIESKFIELQDLVSDEGQQWFATHLVQERARMQPNYHNVYLNTIKLFGRKSLWADVLRETYVSTFRTLNAESTMQNPLERTHLKNLATWLGSLTLARDKPIKHRNIAFKQLLIEGFESHRLLVVIPFICKVLAQGKYSTVFKPPNPWVMDIIKALMELYTKADLKLNLRFEIEVLCGELDLDHKSIEPSDEIMNRVSHIEEATEVMAPEVMDRFDNMSLNGMAGGVGGGRFSPHEITASIPDLGPLLQYPPVNDMVNQGRLQDIMKAAITRAVHEIISPVVERSVTIAAISTAQMIHKDFATEPNEARVRAAAINMVKKTAGALALVTSKEPLRASMTNYIRALSGELPQGLPEGTIIMCVTSNLDLACSQVEKKAEERAVPEIEEMIEPELEARRHHKMTRPDDPYVDPGLSRWSWTIPDPFKLSPALGGLNQSQMAIYDEFARQPRAQATLPGPTHIPSSSDATRTMANDILQDSYPPVPNLPTPAEPPAMPHLPAQQPAYAQQNNAAVNGRVATMQMDPRMLAERVEKALVELERVAADTPEQHVADLPRPHAVLDTLDALYGLIFRSSQGPDHYDYYIVDHICNMLFSGPEQDLVMECLVQVLENICRMAGRTANRVFDVISQRPGESFFRVPLIVCLTKAHLLEWGRIDLEISRVISQRKDGSLQFFLSLLETVLLNDRPVALYADFAKSLEVAWMWITEEPDLDVGQQLKQKLTSSGLPEPRPQITNDRKQDQLLYIFEEWVRLCSNPNASENAPAHFIAQMYNRQQINNRDDLHMFLRLAIDNSVDRFEQLLQNDSPITEAYIASDSLAKLIALLVKGHEQDGAVKTDKAAYLNSILSLTILVLNHHHVLRGENFNQKPFYRLYSTILCELDAFEEGLSEEERQDITLVFARIFLKIPPTHFPGFMTSWMSLISHRKFLPVVLALPKQVGWGLFADLMEKLLFYLGELLKPVIHLDPTTSQIYRGVIKLVIILHHDFPEFLSANHSKLCVHVPSYSTQLNNLILSATPPQIADMPNPMQPGLKLDRVGEIRQSPDSMNDVEGPLRDSGLFDLVEQALEHGPSEDAIAHIAHEIQRKKTRQNGLGSLPVDADRKLIDSLVLYVGTNAIARSEQKGAPIFAPGTPDIKLLSMLVHELRPATRFVFLGSIVNQLRFPNTQTHYFNQALLDFFGSDANDQEELEIREQITRILLERSIGQWPQPWGLLVVIQELVKNKKYMFFDLPFIKSAPEVGERFLALVQAGPVQ</sequence>
<evidence type="ECO:0000256" key="3">
    <source>
        <dbReference type="ARBA" id="ARBA00023015"/>
    </source>
</evidence>
<evidence type="ECO:0000256" key="9">
    <source>
        <dbReference type="SAM" id="MobiDB-lite"/>
    </source>
</evidence>
<dbReference type="InterPro" id="IPR007196">
    <property type="entry name" value="CCR4-Not_Not1_C"/>
</dbReference>
<keyword evidence="2" id="KW-0678">Repressor</keyword>
<feature type="domain" description="CCR4-NOT transcription complex subunit 1 HEAT repeat" evidence="14">
    <location>
        <begin position="510"/>
        <end position="652"/>
    </location>
</feature>
<dbReference type="Pfam" id="PF16415">
    <property type="entry name" value="CNOT1_CAF1_bind"/>
    <property type="match status" value="1"/>
</dbReference>
<feature type="compositionally biased region" description="Low complexity" evidence="9">
    <location>
        <begin position="35"/>
        <end position="45"/>
    </location>
</feature>
<evidence type="ECO:0000313" key="16">
    <source>
        <dbReference type="Proteomes" id="UP000664132"/>
    </source>
</evidence>
<feature type="domain" description="CCR4-NOT transcription complex subunit 1 TTP binding" evidence="13">
    <location>
        <begin position="690"/>
        <end position="839"/>
    </location>
</feature>
<feature type="compositionally biased region" description="Polar residues" evidence="9">
    <location>
        <begin position="1"/>
        <end position="20"/>
    </location>
</feature>
<dbReference type="InterPro" id="IPR032191">
    <property type="entry name" value="CNOT1_CAF1_bind"/>
</dbReference>
<keyword evidence="3" id="KW-0805">Transcription regulation</keyword>
<evidence type="ECO:0000313" key="15">
    <source>
        <dbReference type="EMBL" id="KAG4418244.1"/>
    </source>
</evidence>
<dbReference type="Pfam" id="PF16417">
    <property type="entry name" value="CNOT1_TTP_bind"/>
    <property type="match status" value="1"/>
</dbReference>
<organism evidence="15 16">
    <name type="scientific">Cadophora malorum</name>
    <dbReference type="NCBI Taxonomy" id="108018"/>
    <lineage>
        <taxon>Eukaryota</taxon>
        <taxon>Fungi</taxon>
        <taxon>Dikarya</taxon>
        <taxon>Ascomycota</taxon>
        <taxon>Pezizomycotina</taxon>
        <taxon>Leotiomycetes</taxon>
        <taxon>Helotiales</taxon>
        <taxon>Ploettnerulaceae</taxon>
        <taxon>Cadophora</taxon>
    </lineage>
</organism>
<dbReference type="EMBL" id="JAFJYH010000133">
    <property type="protein sequence ID" value="KAG4418244.1"/>
    <property type="molecule type" value="Genomic_DNA"/>
</dbReference>
<dbReference type="CDD" id="cd20710">
    <property type="entry name" value="NOT1_connector"/>
    <property type="match status" value="1"/>
</dbReference>
<dbReference type="GO" id="GO:0060090">
    <property type="term" value="F:molecular adaptor activity"/>
    <property type="evidence" value="ECO:0007669"/>
    <property type="project" value="TreeGrafter"/>
</dbReference>
<evidence type="ECO:0000259" key="14">
    <source>
        <dbReference type="Pfam" id="PF16418"/>
    </source>
</evidence>
<dbReference type="FunFam" id="1.25.40.840:FF:000002">
    <property type="entry name" value="Ccr4-Not transcription complex subunit (NOT1)"/>
    <property type="match status" value="1"/>
</dbReference>
<dbReference type="GO" id="GO:0000289">
    <property type="term" value="P:nuclear-transcribed mRNA poly(A) tail shortening"/>
    <property type="evidence" value="ECO:0007669"/>
    <property type="project" value="UniProtKB-ARBA"/>
</dbReference>